<dbReference type="Pfam" id="PF00480">
    <property type="entry name" value="ROK"/>
    <property type="match status" value="1"/>
</dbReference>
<dbReference type="InterPro" id="IPR005471">
    <property type="entry name" value="Tscrpt_reg_IclR_N"/>
</dbReference>
<dbReference type="GO" id="GO:0016301">
    <property type="term" value="F:kinase activity"/>
    <property type="evidence" value="ECO:0007669"/>
    <property type="project" value="UniProtKB-KW"/>
</dbReference>
<dbReference type="Gene3D" id="1.10.10.10">
    <property type="entry name" value="Winged helix-like DNA-binding domain superfamily/Winged helix DNA-binding domain"/>
    <property type="match status" value="1"/>
</dbReference>
<evidence type="ECO:0000313" key="4">
    <source>
        <dbReference type="Proteomes" id="UP000184512"/>
    </source>
</evidence>
<name>A0A1M6ET00_9ACTN</name>
<organism evidence="3 4">
    <name type="scientific">Tessaracoccus bendigoensis DSM 12906</name>
    <dbReference type="NCBI Taxonomy" id="1123357"/>
    <lineage>
        <taxon>Bacteria</taxon>
        <taxon>Bacillati</taxon>
        <taxon>Actinomycetota</taxon>
        <taxon>Actinomycetes</taxon>
        <taxon>Propionibacteriales</taxon>
        <taxon>Propionibacteriaceae</taxon>
        <taxon>Tessaracoccus</taxon>
    </lineage>
</organism>
<dbReference type="InterPro" id="IPR043129">
    <property type="entry name" value="ATPase_NBD"/>
</dbReference>
<dbReference type="Pfam" id="PF09339">
    <property type="entry name" value="HTH_IclR"/>
    <property type="match status" value="1"/>
</dbReference>
<evidence type="ECO:0000259" key="2">
    <source>
        <dbReference type="Pfam" id="PF09339"/>
    </source>
</evidence>
<dbReference type="GO" id="GO:0006355">
    <property type="term" value="P:regulation of DNA-templated transcription"/>
    <property type="evidence" value="ECO:0007669"/>
    <property type="project" value="InterPro"/>
</dbReference>
<accession>A0A1M6ET00</accession>
<keyword evidence="3" id="KW-0808">Transferase</keyword>
<dbReference type="PANTHER" id="PTHR18964">
    <property type="entry name" value="ROK (REPRESSOR, ORF, KINASE) FAMILY"/>
    <property type="match status" value="1"/>
</dbReference>
<gene>
    <name evidence="3" type="ORF">SAMN02745244_01271</name>
</gene>
<dbReference type="AlphaFoldDB" id="A0A1M6ET00"/>
<evidence type="ECO:0000256" key="1">
    <source>
        <dbReference type="ARBA" id="ARBA00006479"/>
    </source>
</evidence>
<sequence length="396" mass="41108">MTVDPAAMRMTQSSVRAANLALVLSRIPGQQGTISRADIAAQVGMTRSTVSRLVDDLIMGGLVREGGTTAGARGRPAVPLSLQKGTVVSLGLEINIERIVATVVDLAGEMIDVQQRDLDVLGLSPADAVALLMELANTALESRPDGARLTGAVLALPGLLDRTGTRVLRAPNLGWEGVSPSDFWDLTVDGDPVPLRCANDVDCSALTVLRDDPQASFIYVTGEVGIGSAIAIDGALLTGRSGWAAELGHVCVDPDGELCGCGSVGCLETVVGARALLDRHGYPDLDSLIADAESGQDAAVTVITEVAVALGIALGAALNLLDVENIRLGGHLGRLEPLLRDRLAAELDRRVLWAQHSGIETQVVEDAPLRAAMGAGLSGLGRVLTDPASWIDPILV</sequence>
<dbReference type="EMBL" id="FQZG01000018">
    <property type="protein sequence ID" value="SHI88535.1"/>
    <property type="molecule type" value="Genomic_DNA"/>
</dbReference>
<dbReference type="InterPro" id="IPR036388">
    <property type="entry name" value="WH-like_DNA-bd_sf"/>
</dbReference>
<proteinExistence type="inferred from homology"/>
<dbReference type="InterPro" id="IPR000600">
    <property type="entry name" value="ROK"/>
</dbReference>
<keyword evidence="4" id="KW-1185">Reference proteome</keyword>
<reference evidence="3 4" key="1">
    <citation type="submission" date="2016-11" db="EMBL/GenBank/DDBJ databases">
        <authorList>
            <person name="Jaros S."/>
            <person name="Januszkiewicz K."/>
            <person name="Wedrychowicz H."/>
        </authorList>
    </citation>
    <scope>NUCLEOTIDE SEQUENCE [LARGE SCALE GENOMIC DNA]</scope>
    <source>
        <strain evidence="3 4">DSM 12906</strain>
    </source>
</reference>
<comment type="similarity">
    <text evidence="1">Belongs to the ROK (NagC/XylR) family.</text>
</comment>
<keyword evidence="3" id="KW-0418">Kinase</keyword>
<protein>
    <submittedName>
        <fullName evidence="3">Sugar kinase of the NBD/HSP70 family, may contain an N-terminal HTH domain</fullName>
    </submittedName>
</protein>
<dbReference type="SUPFAM" id="SSF46785">
    <property type="entry name" value="Winged helix' DNA-binding domain"/>
    <property type="match status" value="1"/>
</dbReference>
<dbReference type="SUPFAM" id="SSF53067">
    <property type="entry name" value="Actin-like ATPase domain"/>
    <property type="match status" value="2"/>
</dbReference>
<dbReference type="InterPro" id="IPR036390">
    <property type="entry name" value="WH_DNA-bd_sf"/>
</dbReference>
<dbReference type="Proteomes" id="UP000184512">
    <property type="component" value="Unassembled WGS sequence"/>
</dbReference>
<dbReference type="PANTHER" id="PTHR18964:SF149">
    <property type="entry name" value="BIFUNCTIONAL UDP-N-ACETYLGLUCOSAMINE 2-EPIMERASE_N-ACETYLMANNOSAMINE KINASE"/>
    <property type="match status" value="1"/>
</dbReference>
<feature type="domain" description="HTH iclR-type" evidence="2">
    <location>
        <begin position="24"/>
        <end position="65"/>
    </location>
</feature>
<dbReference type="OrthoDB" id="3225083at2"/>
<dbReference type="STRING" id="1123357.SAMN02745244_01271"/>
<evidence type="ECO:0000313" key="3">
    <source>
        <dbReference type="EMBL" id="SHI88535.1"/>
    </source>
</evidence>
<dbReference type="Gene3D" id="3.30.420.40">
    <property type="match status" value="2"/>
</dbReference>
<dbReference type="GO" id="GO:0003677">
    <property type="term" value="F:DNA binding"/>
    <property type="evidence" value="ECO:0007669"/>
    <property type="project" value="InterPro"/>
</dbReference>
<dbReference type="RefSeq" id="WP_073186700.1">
    <property type="nucleotide sequence ID" value="NZ_FQZG01000018.1"/>
</dbReference>